<dbReference type="OrthoDB" id="9787837at2"/>
<keyword evidence="2 7" id="KW-0813">Transport</keyword>
<sequence>MAPFKVSTVSLEKKQNLRIKYKRAPNAFIKFFTNTRSNRSVWGNILLVAFLTFLAFLFLFPVIFMVNNAFKPLHELLKFPPDIIVRTPTLNNFLELRVIFQDSVIPLSRYIFNTVFILVIGTAGQIIFASMAAYPLAKYKFFGSEVISRIIVLSLMFSPVVTAVPNYVIISKLGLIDTYWAIILPAFAATLGLYLMKNFMEQIPSSLIEAASIDGASEFVIFWRVIMPSVKPAWITLFIVSFQTMWGVTGDMYIYKENLKTFSYALGQIARVGIARQGVMAAVSLIMFLIPTITFIIAQSNVIETMTTSGLKE</sequence>
<dbReference type="AlphaFoldDB" id="A0A1I5TAX8"/>
<keyword evidence="10" id="KW-1185">Reference proteome</keyword>
<dbReference type="InterPro" id="IPR000515">
    <property type="entry name" value="MetI-like"/>
</dbReference>
<keyword evidence="4 7" id="KW-0812">Transmembrane</keyword>
<dbReference type="Gene3D" id="1.10.3720.10">
    <property type="entry name" value="MetI-like"/>
    <property type="match status" value="1"/>
</dbReference>
<dbReference type="CDD" id="cd06261">
    <property type="entry name" value="TM_PBP2"/>
    <property type="match status" value="1"/>
</dbReference>
<dbReference type="Proteomes" id="UP000198577">
    <property type="component" value="Unassembled WGS sequence"/>
</dbReference>
<comment type="subcellular location">
    <subcellularLocation>
        <location evidence="1 7">Cell membrane</location>
        <topology evidence="1 7">Multi-pass membrane protein</topology>
    </subcellularLocation>
</comment>
<dbReference type="PANTHER" id="PTHR43744:SF1">
    <property type="entry name" value="BINDING-PROTEIN-DEPENDENT TRANSPORT SYSTEMS INNER MEMBRANE COMPONENT"/>
    <property type="match status" value="1"/>
</dbReference>
<dbReference type="PROSITE" id="PS50928">
    <property type="entry name" value="ABC_TM1"/>
    <property type="match status" value="1"/>
</dbReference>
<evidence type="ECO:0000259" key="8">
    <source>
        <dbReference type="PROSITE" id="PS50928"/>
    </source>
</evidence>
<dbReference type="RefSeq" id="WP_025747150.1">
    <property type="nucleotide sequence ID" value="NZ_FOXR01000004.1"/>
</dbReference>
<reference evidence="9 10" key="1">
    <citation type="submission" date="2016-10" db="EMBL/GenBank/DDBJ databases">
        <authorList>
            <person name="de Groot N.N."/>
        </authorList>
    </citation>
    <scope>NUCLEOTIDE SEQUENCE [LARGE SCALE GENOMIC DNA]</scope>
    <source>
        <strain evidence="9 10">DSM 20678</strain>
    </source>
</reference>
<protein>
    <submittedName>
        <fullName evidence="9">ABC-type glycerol-3-phosphate transport system, permease component</fullName>
    </submittedName>
</protein>
<accession>A0A1I5TAX8</accession>
<keyword evidence="3" id="KW-1003">Cell membrane</keyword>
<evidence type="ECO:0000256" key="6">
    <source>
        <dbReference type="ARBA" id="ARBA00023136"/>
    </source>
</evidence>
<feature type="transmembrane region" description="Helical" evidence="7">
    <location>
        <begin position="45"/>
        <end position="66"/>
    </location>
</feature>
<dbReference type="PANTHER" id="PTHR43744">
    <property type="entry name" value="ABC TRANSPORTER PERMEASE PROTEIN MG189-RELATED-RELATED"/>
    <property type="match status" value="1"/>
</dbReference>
<dbReference type="STRING" id="937334.SAMN05444406_10439"/>
<feature type="transmembrane region" description="Helical" evidence="7">
    <location>
        <begin position="274"/>
        <end position="298"/>
    </location>
</feature>
<dbReference type="GO" id="GO:0055085">
    <property type="term" value="P:transmembrane transport"/>
    <property type="evidence" value="ECO:0007669"/>
    <property type="project" value="InterPro"/>
</dbReference>
<dbReference type="Pfam" id="PF00528">
    <property type="entry name" value="BPD_transp_1"/>
    <property type="match status" value="1"/>
</dbReference>
<evidence type="ECO:0000256" key="3">
    <source>
        <dbReference type="ARBA" id="ARBA00022475"/>
    </source>
</evidence>
<dbReference type="GO" id="GO:0005886">
    <property type="term" value="C:plasma membrane"/>
    <property type="evidence" value="ECO:0007669"/>
    <property type="project" value="UniProtKB-SubCell"/>
</dbReference>
<evidence type="ECO:0000313" key="9">
    <source>
        <dbReference type="EMBL" id="SFP80209.1"/>
    </source>
</evidence>
<keyword evidence="6 7" id="KW-0472">Membrane</keyword>
<dbReference type="InterPro" id="IPR035906">
    <property type="entry name" value="MetI-like_sf"/>
</dbReference>
<evidence type="ECO:0000256" key="5">
    <source>
        <dbReference type="ARBA" id="ARBA00022989"/>
    </source>
</evidence>
<feature type="transmembrane region" description="Helical" evidence="7">
    <location>
        <begin position="146"/>
        <end position="170"/>
    </location>
</feature>
<feature type="transmembrane region" description="Helical" evidence="7">
    <location>
        <begin position="176"/>
        <end position="195"/>
    </location>
</feature>
<dbReference type="EMBL" id="FOXR01000004">
    <property type="protein sequence ID" value="SFP80209.1"/>
    <property type="molecule type" value="Genomic_DNA"/>
</dbReference>
<feature type="transmembrane region" description="Helical" evidence="7">
    <location>
        <begin position="232"/>
        <end position="254"/>
    </location>
</feature>
<evidence type="ECO:0000256" key="1">
    <source>
        <dbReference type="ARBA" id="ARBA00004651"/>
    </source>
</evidence>
<evidence type="ECO:0000313" key="10">
    <source>
        <dbReference type="Proteomes" id="UP000198577"/>
    </source>
</evidence>
<gene>
    <name evidence="9" type="ORF">SAMN05444406_10439</name>
</gene>
<evidence type="ECO:0000256" key="7">
    <source>
        <dbReference type="RuleBase" id="RU363032"/>
    </source>
</evidence>
<comment type="similarity">
    <text evidence="7">Belongs to the binding-protein-dependent transport system permease family.</text>
</comment>
<evidence type="ECO:0000256" key="4">
    <source>
        <dbReference type="ARBA" id="ARBA00022692"/>
    </source>
</evidence>
<feature type="transmembrane region" description="Helical" evidence="7">
    <location>
        <begin position="110"/>
        <end position="134"/>
    </location>
</feature>
<evidence type="ECO:0000256" key="2">
    <source>
        <dbReference type="ARBA" id="ARBA00022448"/>
    </source>
</evidence>
<feature type="domain" description="ABC transmembrane type-1" evidence="8">
    <location>
        <begin position="111"/>
        <end position="298"/>
    </location>
</feature>
<dbReference type="SUPFAM" id="SSF161098">
    <property type="entry name" value="MetI-like"/>
    <property type="match status" value="1"/>
</dbReference>
<keyword evidence="5 7" id="KW-1133">Transmembrane helix</keyword>
<proteinExistence type="inferred from homology"/>
<name>A0A1I5TAX8_9FIRM</name>
<organism evidence="9 10">
    <name type="scientific">Caldicoprobacter faecalis</name>
    <dbReference type="NCBI Taxonomy" id="937334"/>
    <lineage>
        <taxon>Bacteria</taxon>
        <taxon>Bacillati</taxon>
        <taxon>Bacillota</taxon>
        <taxon>Clostridia</taxon>
        <taxon>Caldicoprobacterales</taxon>
        <taxon>Caldicoprobacteraceae</taxon>
        <taxon>Caldicoprobacter</taxon>
    </lineage>
</organism>